<dbReference type="Gene3D" id="3.40.50.1820">
    <property type="entry name" value="alpha/beta hydrolase"/>
    <property type="match status" value="1"/>
</dbReference>
<evidence type="ECO:0000259" key="2">
    <source>
        <dbReference type="Pfam" id="PF07859"/>
    </source>
</evidence>
<gene>
    <name evidence="3" type="ORF">O6P43_011696</name>
</gene>
<dbReference type="InterPro" id="IPR013094">
    <property type="entry name" value="AB_hydrolase_3"/>
</dbReference>
<dbReference type="InterPro" id="IPR029058">
    <property type="entry name" value="AB_hydrolase_fold"/>
</dbReference>
<name>A0AAD7M008_QUISA</name>
<evidence type="ECO:0000256" key="1">
    <source>
        <dbReference type="ARBA" id="ARBA00010515"/>
    </source>
</evidence>
<comment type="caution">
    <text evidence="3">The sequence shown here is derived from an EMBL/GenBank/DDBJ whole genome shotgun (WGS) entry which is preliminary data.</text>
</comment>
<dbReference type="EMBL" id="JARAOO010000005">
    <property type="protein sequence ID" value="KAJ7967434.1"/>
    <property type="molecule type" value="Genomic_DNA"/>
</dbReference>
<evidence type="ECO:0000313" key="3">
    <source>
        <dbReference type="EMBL" id="KAJ7967434.1"/>
    </source>
</evidence>
<dbReference type="PANTHER" id="PTHR23024">
    <property type="entry name" value="ARYLACETAMIDE DEACETYLASE"/>
    <property type="match status" value="1"/>
</dbReference>
<reference evidence="3" key="1">
    <citation type="journal article" date="2023" name="Science">
        <title>Elucidation of the pathway for biosynthesis of saponin adjuvants from the soapbark tree.</title>
        <authorList>
            <person name="Reed J."/>
            <person name="Orme A."/>
            <person name="El-Demerdash A."/>
            <person name="Owen C."/>
            <person name="Martin L.B.B."/>
            <person name="Misra R.C."/>
            <person name="Kikuchi S."/>
            <person name="Rejzek M."/>
            <person name="Martin A.C."/>
            <person name="Harkess A."/>
            <person name="Leebens-Mack J."/>
            <person name="Louveau T."/>
            <person name="Stephenson M.J."/>
            <person name="Osbourn A."/>
        </authorList>
    </citation>
    <scope>NUCLEOTIDE SEQUENCE</scope>
    <source>
        <strain evidence="3">S10</strain>
    </source>
</reference>
<accession>A0AAD7M008</accession>
<keyword evidence="3" id="KW-0378">Hydrolase</keyword>
<dbReference type="Proteomes" id="UP001163823">
    <property type="component" value="Chromosome 5"/>
</dbReference>
<protein>
    <submittedName>
        <fullName evidence="3">Alpha/Beta hydrolase fold protein</fullName>
    </submittedName>
</protein>
<keyword evidence="4" id="KW-1185">Reference proteome</keyword>
<sequence>MSQVTHDFPPFIKVYKDGRVERYMPKLDYVHTGLDSKTGVQTKDVVVSTETGVPGARIFLPKINGPDQKLPLLLHYHGGAFCIGSPFDILTYNLLTSLAIEADVIAISVDYRLAPEHYLPIAYDDSWAALQWIATHSNGEGPEPWINQYADLGRVFLMGESAGATIAHHVTVRAGVNRLDHLKIIGVLMVHPFFGKKDNDKMYKFLCPTSFGYDDDPNLNPEVDPNLPLMSCDRMLVCVAERDELKDRGVRYYEILGKSGWSGNLELVETIRGGSCISCLQPQEVQSQEMLHKDYLFPVLLEKIYEIYTLMPLWGLKSCLTEWIIWIWILC</sequence>
<dbReference type="InterPro" id="IPR050466">
    <property type="entry name" value="Carboxylest/Gibb_receptor"/>
</dbReference>
<dbReference type="PANTHER" id="PTHR23024:SF632">
    <property type="entry name" value="2-HYDROXYISOFLAVANONE DEHYDRATASE-LIKE"/>
    <property type="match status" value="1"/>
</dbReference>
<dbReference type="KEGG" id="qsa:O6P43_011696"/>
<dbReference type="Pfam" id="PF07859">
    <property type="entry name" value="Abhydrolase_3"/>
    <property type="match status" value="1"/>
</dbReference>
<comment type="similarity">
    <text evidence="1">Belongs to the 'GDXG' lipolytic enzyme family.</text>
</comment>
<dbReference type="AlphaFoldDB" id="A0AAD7M008"/>
<dbReference type="GO" id="GO:0016787">
    <property type="term" value="F:hydrolase activity"/>
    <property type="evidence" value="ECO:0007669"/>
    <property type="project" value="UniProtKB-KW"/>
</dbReference>
<organism evidence="3 4">
    <name type="scientific">Quillaja saponaria</name>
    <name type="common">Soap bark tree</name>
    <dbReference type="NCBI Taxonomy" id="32244"/>
    <lineage>
        <taxon>Eukaryota</taxon>
        <taxon>Viridiplantae</taxon>
        <taxon>Streptophyta</taxon>
        <taxon>Embryophyta</taxon>
        <taxon>Tracheophyta</taxon>
        <taxon>Spermatophyta</taxon>
        <taxon>Magnoliopsida</taxon>
        <taxon>eudicotyledons</taxon>
        <taxon>Gunneridae</taxon>
        <taxon>Pentapetalae</taxon>
        <taxon>rosids</taxon>
        <taxon>fabids</taxon>
        <taxon>Fabales</taxon>
        <taxon>Quillajaceae</taxon>
        <taxon>Quillaja</taxon>
    </lineage>
</organism>
<dbReference type="SUPFAM" id="SSF53474">
    <property type="entry name" value="alpha/beta-Hydrolases"/>
    <property type="match status" value="1"/>
</dbReference>
<proteinExistence type="inferred from homology"/>
<feature type="domain" description="Alpha/beta hydrolase fold-3" evidence="2">
    <location>
        <begin position="73"/>
        <end position="261"/>
    </location>
</feature>
<evidence type="ECO:0000313" key="4">
    <source>
        <dbReference type="Proteomes" id="UP001163823"/>
    </source>
</evidence>